<sequence>MTNEQKSIVVITKKGKDESKRKASATLAELALKGWEYKTQIENAQKQVKQINSEILKKLEVGQALVIEGVGRCTPTQAERYSISDLEELKTLLGPRFKDLTTQSVSYTASAKLKEMACDEDYAKHAELQACFSISQSLSARWTGEKTKKDSKAA</sequence>
<evidence type="ECO:0000313" key="2">
    <source>
        <dbReference type="Proteomes" id="UP000615755"/>
    </source>
</evidence>
<proteinExistence type="predicted"/>
<dbReference type="EMBL" id="AQGV01000012">
    <property type="protein sequence ID" value="MBE0368258.1"/>
    <property type="molecule type" value="Genomic_DNA"/>
</dbReference>
<reference evidence="1 2" key="1">
    <citation type="submission" date="2015-03" db="EMBL/GenBank/DDBJ databases">
        <title>Genome sequence of Pseudoalteromonas aurantia.</title>
        <authorList>
            <person name="Xie B.-B."/>
            <person name="Rong J.-C."/>
            <person name="Qin Q.-L."/>
            <person name="Zhang Y.-Z."/>
        </authorList>
    </citation>
    <scope>NUCLEOTIDE SEQUENCE [LARGE SCALE GENOMIC DNA]</scope>
    <source>
        <strain evidence="1 2">208</strain>
    </source>
</reference>
<dbReference type="RefSeq" id="WP_192507561.1">
    <property type="nucleotide sequence ID" value="NZ_AQGV01000012.1"/>
</dbReference>
<dbReference type="Proteomes" id="UP000615755">
    <property type="component" value="Unassembled WGS sequence"/>
</dbReference>
<comment type="caution">
    <text evidence="1">The sequence shown here is derived from an EMBL/GenBank/DDBJ whole genome shotgun (WGS) entry which is preliminary data.</text>
</comment>
<protein>
    <submittedName>
        <fullName evidence="1">Uncharacterized protein</fullName>
    </submittedName>
</protein>
<organism evidence="1 2">
    <name type="scientific">Pseudoalteromonas aurantia 208</name>
    <dbReference type="NCBI Taxonomy" id="1314867"/>
    <lineage>
        <taxon>Bacteria</taxon>
        <taxon>Pseudomonadati</taxon>
        <taxon>Pseudomonadota</taxon>
        <taxon>Gammaproteobacteria</taxon>
        <taxon>Alteromonadales</taxon>
        <taxon>Pseudoalteromonadaceae</taxon>
        <taxon>Pseudoalteromonas</taxon>
    </lineage>
</organism>
<name>A0ABR9EBA2_9GAMM</name>
<evidence type="ECO:0000313" key="1">
    <source>
        <dbReference type="EMBL" id="MBE0368258.1"/>
    </source>
</evidence>
<gene>
    <name evidence="1" type="ORF">PAUR_a1822</name>
</gene>
<keyword evidence="2" id="KW-1185">Reference proteome</keyword>
<accession>A0ABR9EBA2</accession>